<comment type="cofactor">
    <cofactor evidence="2">
        <name>FAD</name>
        <dbReference type="ChEBI" id="CHEBI:57692"/>
    </cofactor>
</comment>
<organism evidence="4 5">
    <name type="scientific">Trichogramma kaykai</name>
    <dbReference type="NCBI Taxonomy" id="54128"/>
    <lineage>
        <taxon>Eukaryota</taxon>
        <taxon>Metazoa</taxon>
        <taxon>Ecdysozoa</taxon>
        <taxon>Arthropoda</taxon>
        <taxon>Hexapoda</taxon>
        <taxon>Insecta</taxon>
        <taxon>Pterygota</taxon>
        <taxon>Neoptera</taxon>
        <taxon>Endopterygota</taxon>
        <taxon>Hymenoptera</taxon>
        <taxon>Apocrita</taxon>
        <taxon>Proctotrupomorpha</taxon>
        <taxon>Chalcidoidea</taxon>
        <taxon>Trichogrammatidae</taxon>
        <taxon>Trichogramma</taxon>
    </lineage>
</organism>
<evidence type="ECO:0000313" key="5">
    <source>
        <dbReference type="Proteomes" id="UP001627154"/>
    </source>
</evidence>
<comment type="caution">
    <text evidence="4">The sequence shown here is derived from an EMBL/GenBank/DDBJ whole genome shotgun (WGS) entry which is preliminary data.</text>
</comment>
<keyword evidence="2" id="KW-0274">FAD</keyword>
<feature type="domain" description="Glucose-methanol-choline oxidoreductase N-terminal" evidence="3">
    <location>
        <begin position="331"/>
        <end position="345"/>
    </location>
</feature>
<dbReference type="PANTHER" id="PTHR11552:SF217">
    <property type="entry name" value="GLUCOSE DEHYDROGENASE [FAD, QUINONE]"/>
    <property type="match status" value="1"/>
</dbReference>
<dbReference type="PIRSF" id="PIRSF000137">
    <property type="entry name" value="Alcohol_oxidase"/>
    <property type="match status" value="1"/>
</dbReference>
<comment type="similarity">
    <text evidence="1">Belongs to the GMC oxidoreductase family.</text>
</comment>
<dbReference type="Gene3D" id="3.30.560.10">
    <property type="entry name" value="Glucose Oxidase, domain 3"/>
    <property type="match status" value="1"/>
</dbReference>
<dbReference type="InterPro" id="IPR007867">
    <property type="entry name" value="GMC_OxRtase_C"/>
</dbReference>
<dbReference type="InterPro" id="IPR036188">
    <property type="entry name" value="FAD/NAD-bd_sf"/>
</dbReference>
<evidence type="ECO:0000256" key="2">
    <source>
        <dbReference type="PIRSR" id="PIRSR000137-2"/>
    </source>
</evidence>
<evidence type="ECO:0000259" key="3">
    <source>
        <dbReference type="PROSITE" id="PS00624"/>
    </source>
</evidence>
<dbReference type="Gene3D" id="3.50.50.60">
    <property type="entry name" value="FAD/NAD(P)-binding domain"/>
    <property type="match status" value="1"/>
</dbReference>
<name>A0ABD2XEY6_9HYME</name>
<dbReference type="SUPFAM" id="SSF54373">
    <property type="entry name" value="FAD-linked reductases, C-terminal domain"/>
    <property type="match status" value="1"/>
</dbReference>
<feature type="binding site" evidence="2">
    <location>
        <position position="162"/>
    </location>
    <ligand>
        <name>FAD</name>
        <dbReference type="ChEBI" id="CHEBI:57692"/>
    </ligand>
</feature>
<gene>
    <name evidence="4" type="ORF">TKK_003498</name>
</gene>
<dbReference type="SUPFAM" id="SSF51905">
    <property type="entry name" value="FAD/NAD(P)-binding domain"/>
    <property type="match status" value="1"/>
</dbReference>
<keyword evidence="2" id="KW-0285">Flavoprotein</keyword>
<dbReference type="PROSITE" id="PS00624">
    <property type="entry name" value="GMC_OXRED_2"/>
    <property type="match status" value="1"/>
</dbReference>
<dbReference type="Pfam" id="PF00732">
    <property type="entry name" value="GMC_oxred_N"/>
    <property type="match status" value="1"/>
</dbReference>
<dbReference type="AlphaFoldDB" id="A0ABD2XEY6"/>
<dbReference type="EMBL" id="JBJJXI010000028">
    <property type="protein sequence ID" value="KAL3403824.1"/>
    <property type="molecule type" value="Genomic_DNA"/>
</dbReference>
<evidence type="ECO:0000256" key="1">
    <source>
        <dbReference type="ARBA" id="ARBA00010790"/>
    </source>
</evidence>
<dbReference type="Pfam" id="PF05199">
    <property type="entry name" value="GMC_oxred_C"/>
    <property type="match status" value="1"/>
</dbReference>
<protein>
    <recommendedName>
        <fullName evidence="3">Glucose-methanol-choline oxidoreductase N-terminal domain-containing protein</fullName>
    </recommendedName>
</protein>
<dbReference type="Proteomes" id="UP001627154">
    <property type="component" value="Unassembled WGS sequence"/>
</dbReference>
<proteinExistence type="inferred from homology"/>
<reference evidence="4 5" key="1">
    <citation type="journal article" date="2024" name="bioRxiv">
        <title>A reference genome for Trichogramma kaykai: A tiny desert-dwelling parasitoid wasp with competing sex-ratio distorters.</title>
        <authorList>
            <person name="Culotta J."/>
            <person name="Lindsey A.R."/>
        </authorList>
    </citation>
    <scope>NUCLEOTIDE SEQUENCE [LARGE SCALE GENOMIC DNA]</scope>
    <source>
        <strain evidence="4 5">KSX58</strain>
    </source>
</reference>
<dbReference type="InterPro" id="IPR000172">
    <property type="entry name" value="GMC_OxRdtase_N"/>
</dbReference>
<dbReference type="PANTHER" id="PTHR11552">
    <property type="entry name" value="GLUCOSE-METHANOL-CHOLINE GMC OXIDOREDUCTASE"/>
    <property type="match status" value="1"/>
</dbReference>
<keyword evidence="5" id="KW-1185">Reference proteome</keyword>
<accession>A0ABD2XEY6</accession>
<evidence type="ECO:0000313" key="4">
    <source>
        <dbReference type="EMBL" id="KAL3403824.1"/>
    </source>
</evidence>
<dbReference type="InterPro" id="IPR012132">
    <property type="entry name" value="GMC_OxRdtase"/>
</dbReference>
<sequence>MCVIFERCYLLLVNFSEYSSKECSDPFLNGPEVNQRCENLLSHCALYLTLMNTIVQNYTRVTGSNKRITPVKKVLDVYDFIVVGGGNAGAVVAGRLSEMRNLKILLLEAGPDEPNAAQIPSNYAQYLGSELDWRYKTRNETHACLRNEGICLWPRGKNLGGTTVHHGMAYHRGNSKDYEKWVAMGCTGWSWEEVKPYFLKSEDNRDIKRVGKQHHSTGGPLPVERFPWQPQFARDILEAGKEIGYGVTEDMVGDKISGFTIAQTISDHGVRISSARSYLSPNRNKNNLHIALNALATKIIFQDKKAVGVQFIQNDIIQEVRFRREIIISGGTVNSPQLLLLSGIGSKADLEKLDIPVVHDLPGVGRNLHNHVSYGLDFTIQYPDSSGNSLSPTDQYLANQTGPLSSTGLAQVTGILASEYTSPDDPDIQMFFAGFEANCGLNDSSSMRHVQFIPVNLHTESRGEISLLSKDPLEHPFIHSNDLENLRDVKVLISGIRIALSLADSPTMKKLGLTLTSSPLSECADFPFKSDEYWTCAIRQETRTENHQAGSCKMGPATDEMSVVDPRLRVHGIERVRVVDASVMPRVVSGNPSAAITMIAERAVDFIKQDNNLPLNTWCC</sequence>